<sequence>MFSSVLGYHFGQQETELKWTQERERLLAHQIETLQRKDREIAELEKSITTLNDSAIRVRERDAAIQRKLQRELGECGRFRRALELSSKTLAECAERAVRDREIIERCAIQLK</sequence>
<feature type="coiled-coil region" evidence="1">
    <location>
        <begin position="27"/>
        <end position="61"/>
    </location>
</feature>
<dbReference type="EMBL" id="BK032730">
    <property type="protein sequence ID" value="DAF57201.1"/>
    <property type="molecule type" value="Genomic_DNA"/>
</dbReference>
<accession>A0A8S5T1R6</accession>
<evidence type="ECO:0000313" key="2">
    <source>
        <dbReference type="EMBL" id="DAF57201.1"/>
    </source>
</evidence>
<reference evidence="2" key="1">
    <citation type="journal article" date="2021" name="Proc. Natl. Acad. Sci. U.S.A.">
        <title>A Catalog of Tens of Thousands of Viruses from Human Metagenomes Reveals Hidden Associations with Chronic Diseases.</title>
        <authorList>
            <person name="Tisza M.J."/>
            <person name="Buck C.B."/>
        </authorList>
    </citation>
    <scope>NUCLEOTIDE SEQUENCE</scope>
    <source>
        <strain evidence="2">Ct5ra14</strain>
    </source>
</reference>
<organism evidence="2">
    <name type="scientific">Myoviridae sp. ct5ra14</name>
    <dbReference type="NCBI Taxonomy" id="2827659"/>
    <lineage>
        <taxon>Viruses</taxon>
        <taxon>Duplodnaviria</taxon>
        <taxon>Heunggongvirae</taxon>
        <taxon>Uroviricota</taxon>
        <taxon>Caudoviricetes</taxon>
    </lineage>
</organism>
<name>A0A8S5T1R6_9CAUD</name>
<evidence type="ECO:0000256" key="1">
    <source>
        <dbReference type="SAM" id="Coils"/>
    </source>
</evidence>
<proteinExistence type="predicted"/>
<keyword evidence="1" id="KW-0175">Coiled coil</keyword>
<protein>
    <submittedName>
        <fullName evidence="2">Uncharacterized protein</fullName>
    </submittedName>
</protein>